<proteinExistence type="predicted"/>
<protein>
    <recommendedName>
        <fullName evidence="4">YqzE family protein</fullName>
    </recommendedName>
</protein>
<keyword evidence="1" id="KW-0472">Membrane</keyword>
<name>A0ABS2R318_9BACI</name>
<organism evidence="2 3">
    <name type="scientific">Siminovitchia thermophila</name>
    <dbReference type="NCBI Taxonomy" id="1245522"/>
    <lineage>
        <taxon>Bacteria</taxon>
        <taxon>Bacillati</taxon>
        <taxon>Bacillota</taxon>
        <taxon>Bacilli</taxon>
        <taxon>Bacillales</taxon>
        <taxon>Bacillaceae</taxon>
        <taxon>Siminovitchia</taxon>
    </lineage>
</organism>
<evidence type="ECO:0000313" key="2">
    <source>
        <dbReference type="EMBL" id="MBM7713795.1"/>
    </source>
</evidence>
<keyword evidence="1" id="KW-1133">Transmembrane helix</keyword>
<comment type="caution">
    <text evidence="2">The sequence shown here is derived from an EMBL/GenBank/DDBJ whole genome shotgun (WGS) entry which is preliminary data.</text>
</comment>
<evidence type="ECO:0008006" key="4">
    <source>
        <dbReference type="Google" id="ProtNLM"/>
    </source>
</evidence>
<dbReference type="Pfam" id="PF14038">
    <property type="entry name" value="YqzE"/>
    <property type="match status" value="1"/>
</dbReference>
<sequence length="61" mass="7347">MSTNDYVKYMTETFIKHLEKPRSERKESRKKRKEGKGPFLLNWFGLIPVSLVMLFKREGRN</sequence>
<evidence type="ECO:0000256" key="1">
    <source>
        <dbReference type="SAM" id="Phobius"/>
    </source>
</evidence>
<dbReference type="Proteomes" id="UP000823485">
    <property type="component" value="Unassembled WGS sequence"/>
</dbReference>
<dbReference type="InterPro" id="IPR025622">
    <property type="entry name" value="YqzE"/>
</dbReference>
<accession>A0ABS2R318</accession>
<dbReference type="EMBL" id="JAFBFH010000003">
    <property type="protein sequence ID" value="MBM7713795.1"/>
    <property type="molecule type" value="Genomic_DNA"/>
</dbReference>
<keyword evidence="3" id="KW-1185">Reference proteome</keyword>
<feature type="transmembrane region" description="Helical" evidence="1">
    <location>
        <begin position="39"/>
        <end position="55"/>
    </location>
</feature>
<keyword evidence="1" id="KW-0812">Transmembrane</keyword>
<evidence type="ECO:0000313" key="3">
    <source>
        <dbReference type="Proteomes" id="UP000823485"/>
    </source>
</evidence>
<dbReference type="RefSeq" id="WP_077111377.1">
    <property type="nucleotide sequence ID" value="NZ_JAFBFH010000003.1"/>
</dbReference>
<gene>
    <name evidence="2" type="ORF">JOC94_000764</name>
</gene>
<reference evidence="2 3" key="1">
    <citation type="submission" date="2021-01" db="EMBL/GenBank/DDBJ databases">
        <title>Genomic Encyclopedia of Type Strains, Phase IV (KMG-IV): sequencing the most valuable type-strain genomes for metagenomic binning, comparative biology and taxonomic classification.</title>
        <authorList>
            <person name="Goeker M."/>
        </authorList>
    </citation>
    <scope>NUCLEOTIDE SEQUENCE [LARGE SCALE GENOMIC DNA]</scope>
    <source>
        <strain evidence="2 3">DSM 105453</strain>
    </source>
</reference>